<dbReference type="Pfam" id="PF25976">
    <property type="entry name" value="LpqB_N"/>
    <property type="match status" value="1"/>
</dbReference>
<feature type="chain" id="PRO_5039511429" evidence="1">
    <location>
        <begin position="21"/>
        <end position="542"/>
    </location>
</feature>
<keyword evidence="6" id="KW-1185">Reference proteome</keyword>
<sequence length="542" mass="57081">MKKTRFLVLALSALMCVSCATLPKSGDPQVFTIEAPTRDPLYQMGSGPRADSTQIQLISDFLRACQAGASDDYQTARQYLTATAAATWQPEAAVLIYGADESPEVVAPSESEVTVSVHTKGSLDERGELSGADGSEARVGFHLEKNSEGEWRISRLDDGVLLSQPSFLTAFQAVQLYFLAPTQDSLVPDPRWYPSKRLASHLINGLIAGPSAELNDAVYTALNTSMMLPTQGVETGEDQIVNVDLVGSVPEGQAVRDHLAWQVTATLSQVPSTTGVSISLNGVELEPVVPPFGPRMWLDRAVGVEDGIIVVGEGESWSPLGVDTQGSVSHPGIGPASDGVVAWLSDRELVVLRDGDIASTGIITDLPPVVDRWGWVWVVPDGAKQLVAVGPRGEQAQLTNEIVDSGRLRAAAMAPDGVHLALVSGTTGTATVQSVLRDGRGVPVGLGAPEAQQFSGDVYDITWAGATSLATLTGTEEDPDVEILPLGGFVQVATGRSGAVAITGASSTSRIYLQTSDNMLYSRAGALWRPLGKKVADVSFPG</sequence>
<dbReference type="RefSeq" id="WP_154543638.1">
    <property type="nucleotide sequence ID" value="NZ_VULO01000003.1"/>
</dbReference>
<dbReference type="AlphaFoldDB" id="A0A6N7VQ10"/>
<feature type="domain" description="GerMN" evidence="2">
    <location>
        <begin position="175"/>
        <end position="286"/>
    </location>
</feature>
<evidence type="ECO:0000259" key="4">
    <source>
        <dbReference type="Pfam" id="PF25976"/>
    </source>
</evidence>
<feature type="signal peptide" evidence="1">
    <location>
        <begin position="1"/>
        <end position="20"/>
    </location>
</feature>
<dbReference type="Pfam" id="PF10647">
    <property type="entry name" value="Gmad1"/>
    <property type="match status" value="1"/>
</dbReference>
<evidence type="ECO:0000259" key="2">
    <source>
        <dbReference type="Pfam" id="PF10646"/>
    </source>
</evidence>
<evidence type="ECO:0000313" key="5">
    <source>
        <dbReference type="EMBL" id="MSS83839.1"/>
    </source>
</evidence>
<dbReference type="Proteomes" id="UP000470875">
    <property type="component" value="Unassembled WGS sequence"/>
</dbReference>
<evidence type="ECO:0000313" key="6">
    <source>
        <dbReference type="Proteomes" id="UP000470875"/>
    </source>
</evidence>
<dbReference type="InterPro" id="IPR059026">
    <property type="entry name" value="LpqB_N"/>
</dbReference>
<name>A0A6N7VQ10_9ACTO</name>
<evidence type="ECO:0000256" key="1">
    <source>
        <dbReference type="SAM" id="SignalP"/>
    </source>
</evidence>
<comment type="caution">
    <text evidence="5">The sequence shown here is derived from an EMBL/GenBank/DDBJ whole genome shotgun (WGS) entry which is preliminary data.</text>
</comment>
<dbReference type="Pfam" id="PF10646">
    <property type="entry name" value="Germane"/>
    <property type="match status" value="1"/>
</dbReference>
<gene>
    <name evidence="5" type="ORF">FYJ24_03495</name>
</gene>
<protein>
    <submittedName>
        <fullName evidence="5">Uncharacterized protein</fullName>
    </submittedName>
</protein>
<feature type="domain" description="Lipoprotein LpqB C-terminal" evidence="3">
    <location>
        <begin position="325"/>
        <end position="536"/>
    </location>
</feature>
<accession>A0A6N7VQ10</accession>
<dbReference type="InterPro" id="IPR019606">
    <property type="entry name" value="GerMN"/>
</dbReference>
<organism evidence="5 6">
    <name type="scientific">Scrofimicrobium canadense</name>
    <dbReference type="NCBI Taxonomy" id="2652290"/>
    <lineage>
        <taxon>Bacteria</taxon>
        <taxon>Bacillati</taxon>
        <taxon>Actinomycetota</taxon>
        <taxon>Actinomycetes</taxon>
        <taxon>Actinomycetales</taxon>
        <taxon>Actinomycetaceae</taxon>
        <taxon>Scrofimicrobium</taxon>
    </lineage>
</organism>
<feature type="domain" description="Lipoprotein LpqB N-terminal" evidence="4">
    <location>
        <begin position="47"/>
        <end position="167"/>
    </location>
</feature>
<proteinExistence type="predicted"/>
<keyword evidence="1" id="KW-0732">Signal</keyword>
<dbReference type="InterPro" id="IPR018910">
    <property type="entry name" value="LpqB_C"/>
</dbReference>
<reference evidence="5 6" key="1">
    <citation type="submission" date="2019-08" db="EMBL/GenBank/DDBJ databases">
        <title>In-depth cultivation of the pig gut microbiome towards novel bacterial diversity and tailored functional studies.</title>
        <authorList>
            <person name="Wylensek D."/>
            <person name="Hitch T.C.A."/>
            <person name="Clavel T."/>
        </authorList>
    </citation>
    <scope>NUCLEOTIDE SEQUENCE [LARGE SCALE GENOMIC DNA]</scope>
    <source>
        <strain evidence="5 6">WB03_NA08</strain>
    </source>
</reference>
<evidence type="ECO:0000259" key="3">
    <source>
        <dbReference type="Pfam" id="PF10647"/>
    </source>
</evidence>
<dbReference type="EMBL" id="VULO01000003">
    <property type="protein sequence ID" value="MSS83839.1"/>
    <property type="molecule type" value="Genomic_DNA"/>
</dbReference>